<name>A0A2N5DKX4_9CAUL</name>
<evidence type="ECO:0000256" key="1">
    <source>
        <dbReference type="ARBA" id="ARBA00022676"/>
    </source>
</evidence>
<dbReference type="InterPro" id="IPR024698">
    <property type="entry name" value="Caps_psacc_synth_Cps23fI-typ"/>
</dbReference>
<evidence type="ECO:0000256" key="2">
    <source>
        <dbReference type="ARBA" id="ARBA00022679"/>
    </source>
</evidence>
<dbReference type="AlphaFoldDB" id="A0A2N5DKX4"/>
<gene>
    <name evidence="5" type="ORF">SGCZBJ_10345</name>
</gene>
<accession>A0A2N5DKX4</accession>
<protein>
    <submittedName>
        <fullName evidence="5">Capsular biosynthesis protein</fullName>
    </submittedName>
</protein>
<evidence type="ECO:0000313" key="6">
    <source>
        <dbReference type="Proteomes" id="UP000234479"/>
    </source>
</evidence>
<dbReference type="RefSeq" id="WP_101717912.1">
    <property type="nucleotide sequence ID" value="NZ_PJRS01000018.1"/>
</dbReference>
<dbReference type="Proteomes" id="UP000234479">
    <property type="component" value="Unassembled WGS sequence"/>
</dbReference>
<keyword evidence="1" id="KW-0328">Glycosyltransferase</keyword>
<evidence type="ECO:0000256" key="3">
    <source>
        <dbReference type="ARBA" id="ARBA00023180"/>
    </source>
</evidence>
<evidence type="ECO:0000259" key="4">
    <source>
        <dbReference type="Pfam" id="PF04577"/>
    </source>
</evidence>
<dbReference type="Pfam" id="PF04577">
    <property type="entry name" value="Glyco_transf_61"/>
    <property type="match status" value="1"/>
</dbReference>
<dbReference type="PIRSF" id="PIRSF030158">
    <property type="entry name" value="UCP030158"/>
    <property type="match status" value="1"/>
</dbReference>
<feature type="domain" description="Glycosyltransferase 61 catalytic" evidence="4">
    <location>
        <begin position="141"/>
        <end position="310"/>
    </location>
</feature>
<dbReference type="OrthoDB" id="7185280at2"/>
<keyword evidence="2" id="KW-0808">Transferase</keyword>
<comment type="caution">
    <text evidence="5">The sequence shown here is derived from an EMBL/GenBank/DDBJ whole genome shotgun (WGS) entry which is preliminary data.</text>
</comment>
<sequence length="376" mass="41241">MAQFAALDIVDERQALPDREMATLRHAFFNRGEEGRSPLVEAGEPLSAPHVVRDMAAAWPFPPDAPPEACGPDICHVRDVDWFPAYGVLAGPGGRVLRSASGEALHRWPDLAPVAKLTARQPSTTIERGVVFMPWGGGFNYGHFLLDAMPSVLAAVEHGFAAGAPVLAPPLKPWQRSLLAAAFPECEFRELRGPRIHLEQSAYATSMDHFLHAPTALVRRVAERIVATAPERPVGGRRVYLSRRSQSMRVMVNEAALEEALRRRGFVIVQPERMSALAQVALMRGAEVVVGASGAALANAMFLRPGARVIEVQPANFTSRWVWAACRQVGVEWRGLVCPSPTDPREASWLSRARRGFRFAYRPPLGELLEFIDAAL</sequence>
<dbReference type="EMBL" id="PJRS01000018">
    <property type="protein sequence ID" value="PLR26719.1"/>
    <property type="molecule type" value="Genomic_DNA"/>
</dbReference>
<dbReference type="PANTHER" id="PTHR20961">
    <property type="entry name" value="GLYCOSYLTRANSFERASE"/>
    <property type="match status" value="1"/>
</dbReference>
<proteinExistence type="predicted"/>
<keyword evidence="3" id="KW-0325">Glycoprotein</keyword>
<keyword evidence="6" id="KW-1185">Reference proteome</keyword>
<reference evidence="5 6" key="1">
    <citation type="submission" date="2017-12" db="EMBL/GenBank/DDBJ databases">
        <title>The genome sequence of Caulobacter sp. 410.</title>
        <authorList>
            <person name="Gao J."/>
            <person name="Mao X."/>
            <person name="Sun J."/>
        </authorList>
    </citation>
    <scope>NUCLEOTIDE SEQUENCE [LARGE SCALE GENOMIC DNA]</scope>
    <source>
        <strain evidence="5 6">410</strain>
    </source>
</reference>
<dbReference type="InterPro" id="IPR049625">
    <property type="entry name" value="Glyco_transf_61_cat"/>
</dbReference>
<dbReference type="GO" id="GO:0016757">
    <property type="term" value="F:glycosyltransferase activity"/>
    <property type="evidence" value="ECO:0007669"/>
    <property type="project" value="UniProtKB-KW"/>
</dbReference>
<organism evidence="5 6">
    <name type="scientific">Caulobacter zeae</name>
    <dbReference type="NCBI Taxonomy" id="2055137"/>
    <lineage>
        <taxon>Bacteria</taxon>
        <taxon>Pseudomonadati</taxon>
        <taxon>Pseudomonadota</taxon>
        <taxon>Alphaproteobacteria</taxon>
        <taxon>Caulobacterales</taxon>
        <taxon>Caulobacteraceae</taxon>
        <taxon>Caulobacter</taxon>
    </lineage>
</organism>
<evidence type="ECO:0000313" key="5">
    <source>
        <dbReference type="EMBL" id="PLR26719.1"/>
    </source>
</evidence>
<dbReference type="InterPro" id="IPR007657">
    <property type="entry name" value="Glycosyltransferase_61"/>
</dbReference>